<reference evidence="5" key="1">
    <citation type="submission" date="2023-07" db="EMBL/GenBank/DDBJ databases">
        <title>30 novel species of actinomycetes from the DSMZ collection.</title>
        <authorList>
            <person name="Nouioui I."/>
        </authorList>
    </citation>
    <scope>NUCLEOTIDE SEQUENCE [LARGE SCALE GENOMIC DNA]</scope>
    <source>
        <strain evidence="5">DSM 44917</strain>
    </source>
</reference>
<dbReference type="Pfam" id="PF00271">
    <property type="entry name" value="Helicase_C"/>
    <property type="match status" value="1"/>
</dbReference>
<evidence type="ECO:0000259" key="2">
    <source>
        <dbReference type="PROSITE" id="PS51192"/>
    </source>
</evidence>
<dbReference type="SMART" id="SM00487">
    <property type="entry name" value="DEXDc"/>
    <property type="match status" value="1"/>
</dbReference>
<feature type="region of interest" description="Disordered" evidence="1">
    <location>
        <begin position="740"/>
        <end position="769"/>
    </location>
</feature>
<dbReference type="PROSITE" id="PS51192">
    <property type="entry name" value="HELICASE_ATP_BIND_1"/>
    <property type="match status" value="1"/>
</dbReference>
<name>A0ABU2LG96_9ACTN</name>
<dbReference type="SUPFAM" id="SSF52540">
    <property type="entry name" value="P-loop containing nucleoside triphosphate hydrolases"/>
    <property type="match status" value="1"/>
</dbReference>
<evidence type="ECO:0000256" key="1">
    <source>
        <dbReference type="SAM" id="MobiDB-lite"/>
    </source>
</evidence>
<dbReference type="RefSeq" id="WP_311633576.1">
    <property type="nucleotide sequence ID" value="NZ_JAVREN010000085.1"/>
</dbReference>
<dbReference type="Proteomes" id="UP001183388">
    <property type="component" value="Unassembled WGS sequence"/>
</dbReference>
<dbReference type="Gene3D" id="6.10.140.530">
    <property type="match status" value="2"/>
</dbReference>
<feature type="compositionally biased region" description="Low complexity" evidence="1">
    <location>
        <begin position="743"/>
        <end position="769"/>
    </location>
</feature>
<dbReference type="SMART" id="SM00490">
    <property type="entry name" value="HELICc"/>
    <property type="match status" value="1"/>
</dbReference>
<comment type="caution">
    <text evidence="4">The sequence shown here is derived from an EMBL/GenBank/DDBJ whole genome shotgun (WGS) entry which is preliminary data.</text>
</comment>
<evidence type="ECO:0000313" key="4">
    <source>
        <dbReference type="EMBL" id="MDT0310610.1"/>
    </source>
</evidence>
<evidence type="ECO:0000259" key="3">
    <source>
        <dbReference type="PROSITE" id="PS51194"/>
    </source>
</evidence>
<keyword evidence="5" id="KW-1185">Reference proteome</keyword>
<dbReference type="EMBL" id="JAVREN010000085">
    <property type="protein sequence ID" value="MDT0310610.1"/>
    <property type="molecule type" value="Genomic_DNA"/>
</dbReference>
<dbReference type="Gene3D" id="3.40.50.300">
    <property type="entry name" value="P-loop containing nucleotide triphosphate hydrolases"/>
    <property type="match status" value="2"/>
</dbReference>
<accession>A0ABU2LG96</accession>
<feature type="domain" description="Helicase C-terminal" evidence="3">
    <location>
        <begin position="290"/>
        <end position="464"/>
    </location>
</feature>
<dbReference type="CDD" id="cd18785">
    <property type="entry name" value="SF2_C"/>
    <property type="match status" value="1"/>
</dbReference>
<dbReference type="InterPro" id="IPR001650">
    <property type="entry name" value="Helicase_C-like"/>
</dbReference>
<protein>
    <submittedName>
        <fullName evidence="4">Helicase associated domain protein</fullName>
    </submittedName>
</protein>
<dbReference type="PROSITE" id="PS51194">
    <property type="entry name" value="HELICASE_CTER"/>
    <property type="match status" value="1"/>
</dbReference>
<dbReference type="Pfam" id="PF04851">
    <property type="entry name" value="ResIII"/>
    <property type="match status" value="1"/>
</dbReference>
<dbReference type="InterPro" id="IPR005114">
    <property type="entry name" value="Helicase_assoc"/>
</dbReference>
<dbReference type="InterPro" id="IPR027417">
    <property type="entry name" value="P-loop_NTPase"/>
</dbReference>
<feature type="domain" description="Helicase ATP-binding" evidence="2">
    <location>
        <begin position="32"/>
        <end position="220"/>
    </location>
</feature>
<dbReference type="Pfam" id="PF03457">
    <property type="entry name" value="HA"/>
    <property type="match status" value="3"/>
</dbReference>
<dbReference type="PANTHER" id="PTHR47396:SF1">
    <property type="entry name" value="ATP-DEPENDENT HELICASE IRC3-RELATED"/>
    <property type="match status" value="1"/>
</dbReference>
<dbReference type="InterPro" id="IPR014001">
    <property type="entry name" value="Helicase_ATP-bd"/>
</dbReference>
<sequence>MRDARTGPSTLREHQIEAVDAAVRALEPAPGRPFPAAGLRATVVSACGTGKTVIAAHAAQRIAPWGRVLVLVPTLELLVQTVREWRREGRAGDAFAVCSLEGDGALWSAGVRATTSAPQLALWTAGKQRLTVFATYSSLDVLEEAHGGMGGALYGLEPLAPWDLVVADEAHRTSGSLAKSWARIHDQEVIPALRRLYLTATPRIWEVRPPREVREGVREALPEEMAASMDDEAIFGPTVFFLPLGEAVRRELLAQFQIVVLELRDEELKAEELRGEDRKSEKVRGKRMAALQTAVLEAMAEHDLKTLISFHHLTMEAQAWAAGLPGVAKKLHADAPGRHVEPGRVWADWLYAEHEPDHRRSVLREFGEGIDRRGLPVHRAVLSNCKVLSEGIDVPSVDSVAIIDPKGSVVDIVQAIGRALRQKPKQGKMATILVPVFLDKDEKPDDMYASGDWRPLVSVLAALRAHDARMVEMLAIPQEASEPVEPSEWIGDEPQDGEEEQRLLLRFSTKRDPATIRRFVNMQVINPLRESWARGYAAAVRYRKQHGDLRVPLDYREPETNAPLGRWISEQRSEYAAGRLEADDMGRKRIKWLNELGMVWSAPDLAWEENLAAARAYFAEHGTLCAPQTAAAEGKAVGQWLTNLRRPGGLGKNAKKAARRAAQLAAIDPDWNPREPGKGWSVDWQRLFVKLQTCVDGGGDVEHIHPGIVLGGEDVGRWLQRQREAWGELNDEQRRRLTALGVTPPEAEAGAGTAGAAPAGKNTAPAPGGAREAAFQRGLAAARQYLEREGTLEGVSRKHVETVIDETGVTEVKLGIWLTNQKARRGALTPERAEALNELGIRWEG</sequence>
<dbReference type="InterPro" id="IPR006935">
    <property type="entry name" value="Helicase/UvrB_N"/>
</dbReference>
<evidence type="ECO:0000313" key="5">
    <source>
        <dbReference type="Proteomes" id="UP001183388"/>
    </source>
</evidence>
<proteinExistence type="predicted"/>
<dbReference type="InterPro" id="IPR050742">
    <property type="entry name" value="Helicase_Restrict-Modif_Enz"/>
</dbReference>
<organism evidence="4 5">
    <name type="scientific">Streptomyces boetiae</name>
    <dbReference type="NCBI Taxonomy" id="3075541"/>
    <lineage>
        <taxon>Bacteria</taxon>
        <taxon>Bacillati</taxon>
        <taxon>Actinomycetota</taxon>
        <taxon>Actinomycetes</taxon>
        <taxon>Kitasatosporales</taxon>
        <taxon>Streptomycetaceae</taxon>
        <taxon>Streptomyces</taxon>
    </lineage>
</organism>
<dbReference type="PANTHER" id="PTHR47396">
    <property type="entry name" value="TYPE I RESTRICTION ENZYME ECOKI R PROTEIN"/>
    <property type="match status" value="1"/>
</dbReference>
<gene>
    <name evidence="4" type="ORF">RM780_27220</name>
</gene>